<dbReference type="AlphaFoldDB" id="A0A2T4J5P9"/>
<evidence type="ECO:0000313" key="3">
    <source>
        <dbReference type="Proteomes" id="UP000241362"/>
    </source>
</evidence>
<dbReference type="Pfam" id="PF01381">
    <property type="entry name" value="HTH_3"/>
    <property type="match status" value="1"/>
</dbReference>
<accession>A0A2T4J5P9</accession>
<protein>
    <submittedName>
        <fullName evidence="2">XRE family transcriptional regulator</fullName>
    </submittedName>
</protein>
<feature type="domain" description="HTH cro/C1-type" evidence="1">
    <location>
        <begin position="23"/>
        <end position="62"/>
    </location>
</feature>
<name>A0A2T4J5P9_FUSBL</name>
<dbReference type="SMART" id="SM00530">
    <property type="entry name" value="HTH_XRE"/>
    <property type="match status" value="1"/>
</dbReference>
<dbReference type="GO" id="GO:0003677">
    <property type="term" value="F:DNA binding"/>
    <property type="evidence" value="ECO:0007669"/>
    <property type="project" value="InterPro"/>
</dbReference>
<gene>
    <name evidence="2" type="ORF">C5F44_14960</name>
</gene>
<organism evidence="2 3">
    <name type="scientific">Fuscovulum blasticum DSM 2131</name>
    <dbReference type="NCBI Taxonomy" id="1188250"/>
    <lineage>
        <taxon>Bacteria</taxon>
        <taxon>Pseudomonadati</taxon>
        <taxon>Pseudomonadota</taxon>
        <taxon>Alphaproteobacteria</taxon>
        <taxon>Rhodobacterales</taxon>
        <taxon>Paracoccaceae</taxon>
        <taxon>Pseudogemmobacter</taxon>
    </lineage>
</organism>
<dbReference type="InterPro" id="IPR010982">
    <property type="entry name" value="Lambda_DNA-bd_dom_sf"/>
</dbReference>
<dbReference type="Proteomes" id="UP000241362">
    <property type="component" value="Unassembled WGS sequence"/>
</dbReference>
<keyword evidence="3" id="KW-1185">Reference proteome</keyword>
<reference evidence="2 3" key="1">
    <citation type="submission" date="2018-03" db="EMBL/GenBank/DDBJ databases">
        <title>Rhodobacter blasticus.</title>
        <authorList>
            <person name="Meyer T.E."/>
            <person name="Miller S."/>
            <person name="Lodha T."/>
            <person name="Gandham S."/>
            <person name="Chintalapati S."/>
            <person name="Chintalapati V.R."/>
        </authorList>
    </citation>
    <scope>NUCLEOTIDE SEQUENCE [LARGE SCALE GENOMIC DNA]</scope>
    <source>
        <strain evidence="2 3">DSM 2131</strain>
    </source>
</reference>
<dbReference type="InterPro" id="IPR001387">
    <property type="entry name" value="Cro/C1-type_HTH"/>
</dbReference>
<proteinExistence type="predicted"/>
<dbReference type="SUPFAM" id="SSF47413">
    <property type="entry name" value="lambda repressor-like DNA-binding domains"/>
    <property type="match status" value="1"/>
</dbReference>
<dbReference type="EMBL" id="PZKE01000017">
    <property type="protein sequence ID" value="PTE13222.1"/>
    <property type="molecule type" value="Genomic_DNA"/>
</dbReference>
<dbReference type="PROSITE" id="PS50943">
    <property type="entry name" value="HTH_CROC1"/>
    <property type="match status" value="1"/>
</dbReference>
<dbReference type="CDD" id="cd00093">
    <property type="entry name" value="HTH_XRE"/>
    <property type="match status" value="1"/>
</dbReference>
<dbReference type="Gene3D" id="1.10.260.40">
    <property type="entry name" value="lambda repressor-like DNA-binding domains"/>
    <property type="match status" value="1"/>
</dbReference>
<comment type="caution">
    <text evidence="2">The sequence shown here is derived from an EMBL/GenBank/DDBJ whole genome shotgun (WGS) entry which is preliminary data.</text>
</comment>
<evidence type="ECO:0000313" key="2">
    <source>
        <dbReference type="EMBL" id="PTE13222.1"/>
    </source>
</evidence>
<sequence>MRNNFPVNLRQLVHHLSGTSRAAEALGINRQQLNKYLSGLTMPSLATLQGITAHLGLQPDDLLLPPGQFLARWRPPVKVDGLPPQIQEVFGVLLENMAQTRDTLAQFCGHYHVYTSLPTNPKRIGRAYAAISQHGDLTTVKMVMFATNRGETPESRPPTKVTGLVQWLGERIYINGVQNVGQTNARLYSIALYPPAVPSMPYLTGMLMTSNNARTRPIYALPIVFDRLAGKASRRADLQACGVFYKDDPRLDPGALALLDGQQPLW</sequence>
<evidence type="ECO:0000259" key="1">
    <source>
        <dbReference type="PROSITE" id="PS50943"/>
    </source>
</evidence>